<evidence type="ECO:0000256" key="2">
    <source>
        <dbReference type="SAM" id="Phobius"/>
    </source>
</evidence>
<dbReference type="PANTHER" id="PTHR31359:SF31">
    <property type="entry name" value="TRANSMEMBRANE PROTEIN 92"/>
    <property type="match status" value="1"/>
</dbReference>
<keyword evidence="2" id="KW-1133">Transmembrane helix</keyword>
<reference evidence="3 4" key="1">
    <citation type="journal article" date="2010" name="Nature">
        <title>The sequence and de novo assembly of the giant panda genome.</title>
        <authorList>
            <person name="Li R."/>
            <person name="Fan W."/>
            <person name="Tian G."/>
            <person name="Zhu H."/>
            <person name="He L."/>
            <person name="Cai J."/>
            <person name="Huang Q."/>
            <person name="Cai Q."/>
            <person name="Li B."/>
            <person name="Bai Y."/>
            <person name="Zhang Z."/>
            <person name="Zhang Y."/>
            <person name="Wang W."/>
            <person name="Li J."/>
            <person name="Wei F."/>
            <person name="Li H."/>
            <person name="Jian M."/>
            <person name="Li J."/>
            <person name="Zhang Z."/>
            <person name="Nielsen R."/>
            <person name="Li D."/>
            <person name="Gu W."/>
            <person name="Yang Z."/>
            <person name="Xuan Z."/>
            <person name="Ryder O.A."/>
            <person name="Leung F.C."/>
            <person name="Zhou Y."/>
            <person name="Cao J."/>
            <person name="Sun X."/>
            <person name="Fu Y."/>
            <person name="Fang X."/>
            <person name="Guo X."/>
            <person name="Wang B."/>
            <person name="Hou R."/>
            <person name="Shen F."/>
            <person name="Mu B."/>
            <person name="Ni P."/>
            <person name="Lin R."/>
            <person name="Qian W."/>
            <person name="Wang G."/>
            <person name="Yu C."/>
            <person name="Nie W."/>
            <person name="Wang J."/>
            <person name="Wu Z."/>
            <person name="Liang H."/>
            <person name="Min J."/>
            <person name="Wu Q."/>
            <person name="Cheng S."/>
            <person name="Ruan J."/>
            <person name="Wang M."/>
            <person name="Shi Z."/>
            <person name="Wen M."/>
            <person name="Liu B."/>
            <person name="Ren X."/>
            <person name="Zheng H."/>
            <person name="Dong D."/>
            <person name="Cook K."/>
            <person name="Shan G."/>
            <person name="Zhang H."/>
            <person name="Kosiol C."/>
            <person name="Xie X."/>
            <person name="Lu Z."/>
            <person name="Zheng H."/>
            <person name="Li Y."/>
            <person name="Steiner C.C."/>
            <person name="Lam T.T."/>
            <person name="Lin S."/>
            <person name="Zhang Q."/>
            <person name="Li G."/>
            <person name="Tian J."/>
            <person name="Gong T."/>
            <person name="Liu H."/>
            <person name="Zhang D."/>
            <person name="Fang L."/>
            <person name="Ye C."/>
            <person name="Zhang J."/>
            <person name="Hu W."/>
            <person name="Xu A."/>
            <person name="Ren Y."/>
            <person name="Zhang G."/>
            <person name="Bruford M.W."/>
            <person name="Li Q."/>
            <person name="Ma L."/>
            <person name="Guo Y."/>
            <person name="An N."/>
            <person name="Hu Y."/>
            <person name="Zheng Y."/>
            <person name="Shi Y."/>
            <person name="Li Z."/>
            <person name="Liu Q."/>
            <person name="Chen Y."/>
            <person name="Zhao J."/>
            <person name="Qu N."/>
            <person name="Zhao S."/>
            <person name="Tian F."/>
            <person name="Wang X."/>
            <person name="Wang H."/>
            <person name="Xu L."/>
            <person name="Liu X."/>
            <person name="Vinar T."/>
            <person name="Wang Y."/>
            <person name="Lam T.W."/>
            <person name="Yiu S.M."/>
            <person name="Liu S."/>
            <person name="Zhang H."/>
            <person name="Li D."/>
            <person name="Huang Y."/>
            <person name="Wang X."/>
            <person name="Yang G."/>
            <person name="Jiang Z."/>
            <person name="Wang J."/>
            <person name="Qin N."/>
            <person name="Li L."/>
            <person name="Li J."/>
            <person name="Bolund L."/>
            <person name="Kristiansen K."/>
            <person name="Wong G.K."/>
            <person name="Olson M."/>
            <person name="Zhang X."/>
            <person name="Li S."/>
            <person name="Yang H."/>
            <person name="Wang J."/>
            <person name="Wang J."/>
        </authorList>
    </citation>
    <scope>NUCLEOTIDE SEQUENCE [LARGE SCALE GENOMIC DNA]</scope>
</reference>
<evidence type="ECO:0000313" key="3">
    <source>
        <dbReference type="Ensembl" id="ENSAMEP00000040127.1"/>
    </source>
</evidence>
<feature type="region of interest" description="Disordered" evidence="1">
    <location>
        <begin position="188"/>
        <end position="218"/>
    </location>
</feature>
<organism evidence="3 4">
    <name type="scientific">Ailuropoda melanoleuca</name>
    <name type="common">Giant panda</name>
    <dbReference type="NCBI Taxonomy" id="9646"/>
    <lineage>
        <taxon>Eukaryota</taxon>
        <taxon>Metazoa</taxon>
        <taxon>Chordata</taxon>
        <taxon>Craniata</taxon>
        <taxon>Vertebrata</taxon>
        <taxon>Euteleostomi</taxon>
        <taxon>Mammalia</taxon>
        <taxon>Eutheria</taxon>
        <taxon>Laurasiatheria</taxon>
        <taxon>Carnivora</taxon>
        <taxon>Caniformia</taxon>
        <taxon>Ursidae</taxon>
        <taxon>Ailuropoda</taxon>
    </lineage>
</organism>
<dbReference type="Proteomes" id="UP000008912">
    <property type="component" value="Unassembled WGS sequence"/>
</dbReference>
<dbReference type="GO" id="GO:0005654">
    <property type="term" value="C:nucleoplasm"/>
    <property type="evidence" value="ECO:0007669"/>
    <property type="project" value="TreeGrafter"/>
</dbReference>
<gene>
    <name evidence="3" type="primary">TMEM92</name>
</gene>
<proteinExistence type="predicted"/>
<feature type="region of interest" description="Disordered" evidence="1">
    <location>
        <begin position="1"/>
        <end position="34"/>
    </location>
</feature>
<feature type="compositionally biased region" description="Polar residues" evidence="1">
    <location>
        <begin position="1"/>
        <end position="14"/>
    </location>
</feature>
<dbReference type="PANTHER" id="PTHR31359">
    <property type="entry name" value="TRANSMEMBRANE PROTEIN 92"/>
    <property type="match status" value="1"/>
</dbReference>
<evidence type="ECO:0000256" key="1">
    <source>
        <dbReference type="SAM" id="MobiDB-lite"/>
    </source>
</evidence>
<reference evidence="3" key="2">
    <citation type="submission" date="2025-08" db="UniProtKB">
        <authorList>
            <consortium name="Ensembl"/>
        </authorList>
    </citation>
    <scope>IDENTIFICATION</scope>
</reference>
<dbReference type="AlphaFoldDB" id="A0A7N5KHA5"/>
<keyword evidence="2" id="KW-0472">Membrane</keyword>
<dbReference type="InParanoid" id="A0A7N5KHA5"/>
<dbReference type="Ensembl" id="ENSAMET00000045751.1">
    <property type="protein sequence ID" value="ENSAMEP00000040127.1"/>
    <property type="gene ID" value="ENSAMEG00000026544.1"/>
</dbReference>
<evidence type="ECO:0000313" key="4">
    <source>
        <dbReference type="Proteomes" id="UP000008912"/>
    </source>
</evidence>
<dbReference type="GeneTree" id="ENSGT00390000014943"/>
<sequence>MSLESSSWVQASRSQPQVRPQAPRRAPPPHPAGAWLVPEDMGEFGGGWGLPATLVPTASLCPPPSTCPKGFKCCGDSCCQEYELFSGPLRVFVITVLIILPLLCICGLAKRFCRSCGEQEQDPPVDHQGLPEPPSIVPPERVRTPTFEPPPPYSEVGVSVPLLALFRSWPSLPTVQIFRATGNSGALLHQTSGPRGGSAAAMGRPSPWERRSASSAGP</sequence>
<accession>A0A7N5KHA5</accession>
<keyword evidence="4" id="KW-1185">Reference proteome</keyword>
<reference evidence="3" key="3">
    <citation type="submission" date="2025-09" db="UniProtKB">
        <authorList>
            <consortium name="Ensembl"/>
        </authorList>
    </citation>
    <scope>IDENTIFICATION</scope>
</reference>
<name>A0A7N5KHA5_AILME</name>
<keyword evidence="2" id="KW-0812">Transmembrane</keyword>
<feature type="transmembrane region" description="Helical" evidence="2">
    <location>
        <begin position="91"/>
        <end position="109"/>
    </location>
</feature>
<feature type="compositionally biased region" description="Low complexity" evidence="1">
    <location>
        <begin position="15"/>
        <end position="24"/>
    </location>
</feature>
<protein>
    <submittedName>
        <fullName evidence="3">Transmembrane protein 92</fullName>
    </submittedName>
</protein>